<feature type="transmembrane region" description="Helical" evidence="10">
    <location>
        <begin position="21"/>
        <end position="41"/>
    </location>
</feature>
<evidence type="ECO:0000256" key="4">
    <source>
        <dbReference type="ARBA" id="ARBA00022824"/>
    </source>
</evidence>
<dbReference type="InterPro" id="IPR005595">
    <property type="entry name" value="TRAP_alpha"/>
</dbReference>
<dbReference type="OrthoDB" id="1926781at2759"/>
<dbReference type="PANTHER" id="PTHR12924:SF0">
    <property type="entry name" value="TRANSLOCON-ASSOCIATED PROTEIN SUBUNIT ALPHA"/>
    <property type="match status" value="1"/>
</dbReference>
<feature type="transmembrane region" description="Helical" evidence="10">
    <location>
        <begin position="249"/>
        <end position="270"/>
    </location>
</feature>
<evidence type="ECO:0008006" key="13">
    <source>
        <dbReference type="Google" id="ProtNLM"/>
    </source>
</evidence>
<keyword evidence="6 10" id="KW-0472">Membrane</keyword>
<evidence type="ECO:0000313" key="12">
    <source>
        <dbReference type="Proteomes" id="UP000661280"/>
    </source>
</evidence>
<comment type="similarity">
    <text evidence="8">Belongs to the IRC22 family.</text>
</comment>
<sequence length="342" mass="36877">MGNHPSQPEAVLRLRGEIARFPFLSFLLLLLFLLLTSPSLLPPSISGPIASSIFLFPTLSPLSSPSPFLFSSPTPGSFTMGRFGFLSLALLSVQALIGGSLAADAAEKDDLPETQLLSVTAHASFPASEEIFGVKLVNGYPTEALITFANEDEVPVTVNFIGGSLSAVEGESSQIVRNLTAHRYSVEIPAGQQESVSYSFATEMHPQDLLLTLASVISDTNGNLFTLYAYNGTVSVVEPETSIFDPQILFLYFFLLACFSGVVYFFYTVWIAPYFPQKRRAAKGPEYKKSAGASKKEAPVEAPSSPAVSSATTYNAEWIPAHHINRPEARKVKGGAKSKNRA</sequence>
<dbReference type="Proteomes" id="UP000661280">
    <property type="component" value="Chromosome 6"/>
</dbReference>
<dbReference type="GO" id="GO:0005789">
    <property type="term" value="C:endoplasmic reticulum membrane"/>
    <property type="evidence" value="ECO:0007669"/>
    <property type="project" value="UniProtKB-SubCell"/>
</dbReference>
<evidence type="ECO:0000256" key="7">
    <source>
        <dbReference type="ARBA" id="ARBA00037565"/>
    </source>
</evidence>
<evidence type="ECO:0000313" key="11">
    <source>
        <dbReference type="EMBL" id="BCS01869.1"/>
    </source>
</evidence>
<dbReference type="PANTHER" id="PTHR12924">
    <property type="entry name" value="TRANSLOCON-ASSOCIATED PROTEIN, ALPHA SUBUNIT"/>
    <property type="match status" value="1"/>
</dbReference>
<evidence type="ECO:0000256" key="6">
    <source>
        <dbReference type="ARBA" id="ARBA00023136"/>
    </source>
</evidence>
<evidence type="ECO:0000256" key="2">
    <source>
        <dbReference type="ARBA" id="ARBA00022692"/>
    </source>
</evidence>
<evidence type="ECO:0000256" key="9">
    <source>
        <dbReference type="SAM" id="MobiDB-lite"/>
    </source>
</evidence>
<comment type="subcellular location">
    <subcellularLocation>
        <location evidence="1">Endoplasmic reticulum membrane</location>
        <topology evidence="1">Single-pass type I membrane protein</topology>
    </subcellularLocation>
</comment>
<protein>
    <recommendedName>
        <fullName evidence="13">Translocon-associated protein subunit alpha</fullName>
    </recommendedName>
</protein>
<feature type="compositionally biased region" description="Low complexity" evidence="9">
    <location>
        <begin position="300"/>
        <end position="310"/>
    </location>
</feature>
<dbReference type="RefSeq" id="XP_041545631.1">
    <property type="nucleotide sequence ID" value="XM_041692225.1"/>
</dbReference>
<dbReference type="AlphaFoldDB" id="A0A7R8A0P6"/>
<keyword evidence="12" id="KW-1185">Reference proteome</keyword>
<evidence type="ECO:0000256" key="8">
    <source>
        <dbReference type="ARBA" id="ARBA00038311"/>
    </source>
</evidence>
<keyword evidence="5 10" id="KW-1133">Transmembrane helix</keyword>
<accession>A0A7R8A0P6</accession>
<evidence type="ECO:0000256" key="3">
    <source>
        <dbReference type="ARBA" id="ARBA00022729"/>
    </source>
</evidence>
<gene>
    <name evidence="11" type="ORF">AKAW2_60133A</name>
</gene>
<dbReference type="GeneID" id="64963190"/>
<name>A0A7R8A0P6_ASPKA</name>
<comment type="function">
    <text evidence="7">Is probably involved in a pathway contributing to genomic integrity.</text>
</comment>
<dbReference type="KEGG" id="aluc:AKAW2_60133A"/>
<keyword evidence="3" id="KW-0732">Signal</keyword>
<organism evidence="11 12">
    <name type="scientific">Aspergillus kawachii</name>
    <name type="common">White koji mold</name>
    <name type="synonym">Aspergillus awamori var. kawachi</name>
    <dbReference type="NCBI Taxonomy" id="1069201"/>
    <lineage>
        <taxon>Eukaryota</taxon>
        <taxon>Fungi</taxon>
        <taxon>Dikarya</taxon>
        <taxon>Ascomycota</taxon>
        <taxon>Pezizomycotina</taxon>
        <taxon>Eurotiomycetes</taxon>
        <taxon>Eurotiomycetidae</taxon>
        <taxon>Eurotiales</taxon>
        <taxon>Aspergillaceae</taxon>
        <taxon>Aspergillus</taxon>
        <taxon>Aspergillus subgen. Circumdati</taxon>
    </lineage>
</organism>
<proteinExistence type="inferred from homology"/>
<reference evidence="11" key="2">
    <citation type="submission" date="2021-02" db="EMBL/GenBank/DDBJ databases">
        <title>Aspergillus luchuensis mut. kawachii IFO 4304 genome sequence.</title>
        <authorList>
            <person name="Mori K."/>
            <person name="Kadooka C."/>
            <person name="Goto M."/>
            <person name="Futagami T."/>
        </authorList>
    </citation>
    <scope>NUCLEOTIDE SEQUENCE</scope>
    <source>
        <strain evidence="11">IFO 4308</strain>
    </source>
</reference>
<dbReference type="EMBL" id="AP024430">
    <property type="protein sequence ID" value="BCS01869.1"/>
    <property type="molecule type" value="Genomic_DNA"/>
</dbReference>
<keyword evidence="2 10" id="KW-0812">Transmembrane</keyword>
<keyword evidence="4" id="KW-0256">Endoplasmic reticulum</keyword>
<evidence type="ECO:0000256" key="1">
    <source>
        <dbReference type="ARBA" id="ARBA00004115"/>
    </source>
</evidence>
<evidence type="ECO:0000256" key="10">
    <source>
        <dbReference type="SAM" id="Phobius"/>
    </source>
</evidence>
<feature type="compositionally biased region" description="Basic and acidic residues" evidence="9">
    <location>
        <begin position="290"/>
        <end position="299"/>
    </location>
</feature>
<reference evidence="11" key="1">
    <citation type="submission" date="2021-01" db="EMBL/GenBank/DDBJ databases">
        <authorList>
            <consortium name="Aspergillus luchuensis mut. kawachii IFO 4304 genome sequencing consortium"/>
            <person name="Kazuki M."/>
            <person name="Futagami T."/>
        </authorList>
    </citation>
    <scope>NUCLEOTIDE SEQUENCE</scope>
    <source>
        <strain evidence="11">IFO 4308</strain>
    </source>
</reference>
<feature type="region of interest" description="Disordered" evidence="9">
    <location>
        <begin position="290"/>
        <end position="310"/>
    </location>
</feature>
<evidence type="ECO:0000256" key="5">
    <source>
        <dbReference type="ARBA" id="ARBA00022989"/>
    </source>
</evidence>
<dbReference type="Pfam" id="PF03896">
    <property type="entry name" value="TRAP_alpha"/>
    <property type="match status" value="1"/>
</dbReference>